<sequence length="168" mass="18416">MACREDDKLHIRLRRRRPGRSTKARSDHSWIVLEDRFTRSMQRPCTSSPRTPHSPCITSHTLSGSRSDTHSDSSSSSGVESLAAPATASLLQSVNIRSHVPVLLDIDESKYGQWSCSFVSVLGKFGIADHVTTPPSLEDERDADPIGEVAVAVPVELPIAYNAFFRSG</sequence>
<protein>
    <submittedName>
        <fullName evidence="2">Uncharacterized protein</fullName>
    </submittedName>
</protein>
<evidence type="ECO:0000313" key="3">
    <source>
        <dbReference type="Proteomes" id="UP000636709"/>
    </source>
</evidence>
<feature type="region of interest" description="Disordered" evidence="1">
    <location>
        <begin position="41"/>
        <end position="80"/>
    </location>
</feature>
<name>A0A835E8G6_9POAL</name>
<keyword evidence="3" id="KW-1185">Reference proteome</keyword>
<organism evidence="2 3">
    <name type="scientific">Digitaria exilis</name>
    <dbReference type="NCBI Taxonomy" id="1010633"/>
    <lineage>
        <taxon>Eukaryota</taxon>
        <taxon>Viridiplantae</taxon>
        <taxon>Streptophyta</taxon>
        <taxon>Embryophyta</taxon>
        <taxon>Tracheophyta</taxon>
        <taxon>Spermatophyta</taxon>
        <taxon>Magnoliopsida</taxon>
        <taxon>Liliopsida</taxon>
        <taxon>Poales</taxon>
        <taxon>Poaceae</taxon>
        <taxon>PACMAD clade</taxon>
        <taxon>Panicoideae</taxon>
        <taxon>Panicodae</taxon>
        <taxon>Paniceae</taxon>
        <taxon>Anthephorinae</taxon>
        <taxon>Digitaria</taxon>
    </lineage>
</organism>
<gene>
    <name evidence="2" type="ORF">HU200_052676</name>
</gene>
<reference evidence="2" key="1">
    <citation type="submission" date="2020-07" db="EMBL/GenBank/DDBJ databases">
        <title>Genome sequence and genetic diversity analysis of an under-domesticated orphan crop, white fonio (Digitaria exilis).</title>
        <authorList>
            <person name="Bennetzen J.L."/>
            <person name="Chen S."/>
            <person name="Ma X."/>
            <person name="Wang X."/>
            <person name="Yssel A.E.J."/>
            <person name="Chaluvadi S.R."/>
            <person name="Johnson M."/>
            <person name="Gangashetty P."/>
            <person name="Hamidou F."/>
            <person name="Sanogo M.D."/>
            <person name="Zwaenepoel A."/>
            <person name="Wallace J."/>
            <person name="Van De Peer Y."/>
            <person name="Van Deynze A."/>
        </authorList>
    </citation>
    <scope>NUCLEOTIDE SEQUENCE</scope>
    <source>
        <tissue evidence="2">Leaves</tissue>
    </source>
</reference>
<dbReference type="AlphaFoldDB" id="A0A835E8G6"/>
<feature type="compositionally biased region" description="Polar residues" evidence="1">
    <location>
        <begin position="41"/>
        <end position="62"/>
    </location>
</feature>
<evidence type="ECO:0000256" key="1">
    <source>
        <dbReference type="SAM" id="MobiDB-lite"/>
    </source>
</evidence>
<dbReference type="OrthoDB" id="683612at2759"/>
<comment type="caution">
    <text evidence="2">The sequence shown here is derived from an EMBL/GenBank/DDBJ whole genome shotgun (WGS) entry which is preliminary data.</text>
</comment>
<accession>A0A835E8G6</accession>
<dbReference type="Proteomes" id="UP000636709">
    <property type="component" value="Unassembled WGS sequence"/>
</dbReference>
<evidence type="ECO:0000313" key="2">
    <source>
        <dbReference type="EMBL" id="KAF8667722.1"/>
    </source>
</evidence>
<proteinExistence type="predicted"/>
<dbReference type="EMBL" id="JACEFO010002297">
    <property type="protein sequence ID" value="KAF8667722.1"/>
    <property type="molecule type" value="Genomic_DNA"/>
</dbReference>